<feature type="non-terminal residue" evidence="3">
    <location>
        <position position="1"/>
    </location>
</feature>
<name>A0A1M6PQW3_9FLAO</name>
<dbReference type="AlphaFoldDB" id="A0A1M6PQW3"/>
<gene>
    <name evidence="3" type="ORF">SAMN04487908_1551</name>
</gene>
<accession>A0A1M6PQW3</accession>
<dbReference type="EMBL" id="FQYV01000055">
    <property type="protein sequence ID" value="SHK10248.1"/>
    <property type="molecule type" value="Genomic_DNA"/>
</dbReference>
<keyword evidence="4" id="KW-1185">Reference proteome</keyword>
<dbReference type="RefSeq" id="WP_143156814.1">
    <property type="nucleotide sequence ID" value="NZ_FQYV01000055.1"/>
</dbReference>
<sequence>NLVFVSTPTSNGELAEVPNTSLINGEVTVQRYMQNSRSYRMVSSAVTTTTSIHENWQEGATSNTDNPAPGFGTHITGTTADQTNGFDGTITGNSSMFTVNVPNQQFEAINNTNINTLNAGEAYLLFVRGDRSIDLTNPTDNLSSSTVLRTTGSLITGTNTQNFATSTEGDLVMFGNPYQSTVDINSVFAASTNVNTGYYYVYDPSLGAYGSYVTVILPSGSNTSGSTANQFLQPGQGAQVSTLAAGTSSIVLSESDKSPGEFTNSNRPFTSSDMLTVKLFTTENFNNRGSVHDSFGIVFAEGYNNGLTSDDAVKPMNFYENLGINNNGTYLSIEQRELPQSAEVYTLYSTGYTKSEYTLKLTVDGLENTSLYLDDRFTGLSTLLATGDTTYGFTVDANNPISIASDRFSIRTEQRLGVEDNDLLAGIRLFPNPFNGNTFYINAPKLNGEQLTVSINDLTGRNIYEKTLDCLENTITVKMGDNISSGVYLVTLNYDEEANTYRLINE</sequence>
<feature type="domain" description="Secretion system C-terminal sorting" evidence="2">
    <location>
        <begin position="429"/>
        <end position="503"/>
    </location>
</feature>
<organism evidence="3 4">
    <name type="scientific">Aequorivita viscosa</name>
    <dbReference type="NCBI Taxonomy" id="797419"/>
    <lineage>
        <taxon>Bacteria</taxon>
        <taxon>Pseudomonadati</taxon>
        <taxon>Bacteroidota</taxon>
        <taxon>Flavobacteriia</taxon>
        <taxon>Flavobacteriales</taxon>
        <taxon>Flavobacteriaceae</taxon>
        <taxon>Aequorivita</taxon>
    </lineage>
</organism>
<evidence type="ECO:0000313" key="4">
    <source>
        <dbReference type="Proteomes" id="UP000184172"/>
    </source>
</evidence>
<evidence type="ECO:0000313" key="3">
    <source>
        <dbReference type="EMBL" id="SHK10248.1"/>
    </source>
</evidence>
<dbReference type="NCBIfam" id="TIGR04183">
    <property type="entry name" value="Por_Secre_tail"/>
    <property type="match status" value="1"/>
</dbReference>
<dbReference type="OrthoDB" id="1652165at2"/>
<dbReference type="Proteomes" id="UP000184172">
    <property type="component" value="Unassembled WGS sequence"/>
</dbReference>
<dbReference type="STRING" id="797419.SAMN05216556_1511"/>
<protein>
    <submittedName>
        <fullName evidence="3">Por secretion system C-terminal sorting domain-containing protein</fullName>
    </submittedName>
</protein>
<proteinExistence type="predicted"/>
<evidence type="ECO:0000259" key="2">
    <source>
        <dbReference type="Pfam" id="PF18962"/>
    </source>
</evidence>
<dbReference type="Pfam" id="PF18962">
    <property type="entry name" value="Por_Secre_tail"/>
    <property type="match status" value="1"/>
</dbReference>
<evidence type="ECO:0000256" key="1">
    <source>
        <dbReference type="ARBA" id="ARBA00022729"/>
    </source>
</evidence>
<dbReference type="InterPro" id="IPR026444">
    <property type="entry name" value="Secre_tail"/>
</dbReference>
<keyword evidence="1" id="KW-0732">Signal</keyword>
<reference evidence="4" key="1">
    <citation type="submission" date="2016-11" db="EMBL/GenBank/DDBJ databases">
        <authorList>
            <person name="Varghese N."/>
            <person name="Submissions S."/>
        </authorList>
    </citation>
    <scope>NUCLEOTIDE SEQUENCE [LARGE SCALE GENOMIC DNA]</scope>
    <source>
        <strain evidence="4">DSM 26349</strain>
    </source>
</reference>